<reference evidence="1 2" key="1">
    <citation type="submission" date="2015-10" db="EMBL/GenBank/DDBJ databases">
        <title>Chryseobacterium aquaticum genome.</title>
        <authorList>
            <person name="Newman J.D."/>
            <person name="Ferguson M.B."/>
            <person name="Miller J.R."/>
        </authorList>
    </citation>
    <scope>NUCLEOTIDE SEQUENCE [LARGE SCALE GENOMIC DNA]</scope>
    <source>
        <strain evidence="1 2">KCTC 12483</strain>
    </source>
</reference>
<keyword evidence="2" id="KW-1185">Reference proteome</keyword>
<evidence type="ECO:0000313" key="1">
    <source>
        <dbReference type="EMBL" id="KQK26070.1"/>
    </source>
</evidence>
<protein>
    <recommendedName>
        <fullName evidence="3">Initiator Rep protein domain-containing protein</fullName>
    </recommendedName>
</protein>
<name>A0A0Q3P989_9FLAO</name>
<comment type="caution">
    <text evidence="1">The sequence shown here is derived from an EMBL/GenBank/DDBJ whole genome shotgun (WGS) entry which is preliminary data.</text>
</comment>
<dbReference type="Proteomes" id="UP000051682">
    <property type="component" value="Unassembled WGS sequence"/>
</dbReference>
<evidence type="ECO:0008006" key="3">
    <source>
        <dbReference type="Google" id="ProtNLM"/>
    </source>
</evidence>
<proteinExistence type="predicted"/>
<gene>
    <name evidence="1" type="ORF">AR438_10845</name>
</gene>
<dbReference type="AlphaFoldDB" id="A0A0Q3P989"/>
<dbReference type="STRING" id="452084.AR438_10845"/>
<sequence length="365" mass="43176">MAFPEKHLRLIRKEFESKNDTIPERIRLGNHFVDDFIFEDQEAADIPINALRVIFNIISIISSEQFRPADRPKRLSLFDEEFETDNNIFASMKIRNNKISPSGSSKQVIDAYEFLARFKMSWYKSINSKGKEIKTFGGLISVPSYDHRGYTSFLISSYWLKKLMVIPEYNYVLYNLVYNIRNNKHIIFAIWLSKLPEKGTVVKLASLNRKFGVNYKTANDICFKFLKPARVSLNRHNNLSFNYRYKGDSIFIAPYQTRKIADIDLSSNNGEQLEVTRRLRYFRKRYGLQEQEMTQFSYQYRHINQTRELIERAFREFIRMNRLKGIKSTEFQAKVFLNEMQDIIIAQYMKTKMGTLLPNGYPVII</sequence>
<dbReference type="EMBL" id="LLYZ01000005">
    <property type="protein sequence ID" value="KQK26070.1"/>
    <property type="molecule type" value="Genomic_DNA"/>
</dbReference>
<evidence type="ECO:0000313" key="2">
    <source>
        <dbReference type="Proteomes" id="UP000051682"/>
    </source>
</evidence>
<dbReference type="RefSeq" id="WP_056015112.1">
    <property type="nucleotide sequence ID" value="NZ_LLYZ01000005.1"/>
</dbReference>
<dbReference type="OrthoDB" id="1269202at2"/>
<organism evidence="1 2">
    <name type="scientific">Chryseobacterium aquaticum</name>
    <dbReference type="NCBI Taxonomy" id="452084"/>
    <lineage>
        <taxon>Bacteria</taxon>
        <taxon>Pseudomonadati</taxon>
        <taxon>Bacteroidota</taxon>
        <taxon>Flavobacteriia</taxon>
        <taxon>Flavobacteriales</taxon>
        <taxon>Weeksellaceae</taxon>
        <taxon>Chryseobacterium group</taxon>
        <taxon>Chryseobacterium</taxon>
    </lineage>
</organism>
<accession>A0A0Q3P989</accession>